<dbReference type="InterPro" id="IPR044862">
    <property type="entry name" value="Pro_4_hyd_alph_FE2OG_OXY"/>
</dbReference>
<keyword evidence="8" id="KW-0847">Vitamin C</keyword>
<dbReference type="SMART" id="SM00702">
    <property type="entry name" value="P4Hc"/>
    <property type="match status" value="1"/>
</dbReference>
<dbReference type="Gene3D" id="2.60.120.620">
    <property type="entry name" value="q2cbj1_9rhob like domain"/>
    <property type="match status" value="1"/>
</dbReference>
<keyword evidence="15" id="KW-1185">Reference proteome</keyword>
<evidence type="ECO:0000256" key="6">
    <source>
        <dbReference type="ARBA" id="ARBA00022723"/>
    </source>
</evidence>
<keyword evidence="6" id="KW-0479">Metal-binding</keyword>
<evidence type="ECO:0000256" key="10">
    <source>
        <dbReference type="ARBA" id="ARBA00023002"/>
    </source>
</evidence>
<evidence type="ECO:0000256" key="7">
    <source>
        <dbReference type="ARBA" id="ARBA00022824"/>
    </source>
</evidence>
<dbReference type="Pfam" id="PF13640">
    <property type="entry name" value="2OG-FeII_Oxy_3"/>
    <property type="match status" value="1"/>
</dbReference>
<evidence type="ECO:0000256" key="1">
    <source>
        <dbReference type="ARBA" id="ARBA00001961"/>
    </source>
</evidence>
<evidence type="ECO:0000256" key="9">
    <source>
        <dbReference type="ARBA" id="ARBA00022964"/>
    </source>
</evidence>
<dbReference type="GO" id="GO:0005788">
    <property type="term" value="C:endoplasmic reticulum lumen"/>
    <property type="evidence" value="ECO:0007669"/>
    <property type="project" value="UniProtKB-SubCell"/>
</dbReference>
<evidence type="ECO:0000256" key="5">
    <source>
        <dbReference type="ARBA" id="ARBA00012269"/>
    </source>
</evidence>
<feature type="domain" description="Fe2OG dioxygenase" evidence="13">
    <location>
        <begin position="395"/>
        <end position="502"/>
    </location>
</feature>
<organism evidence="14 15">
    <name type="scientific">Mizuhopecten yessoensis</name>
    <name type="common">Japanese scallop</name>
    <name type="synonym">Patinopecten yessoensis</name>
    <dbReference type="NCBI Taxonomy" id="6573"/>
    <lineage>
        <taxon>Eukaryota</taxon>
        <taxon>Metazoa</taxon>
        <taxon>Spiralia</taxon>
        <taxon>Lophotrochozoa</taxon>
        <taxon>Mollusca</taxon>
        <taxon>Bivalvia</taxon>
        <taxon>Autobranchia</taxon>
        <taxon>Pteriomorphia</taxon>
        <taxon>Pectinida</taxon>
        <taxon>Pectinoidea</taxon>
        <taxon>Pectinidae</taxon>
        <taxon>Mizuhopecten</taxon>
    </lineage>
</organism>
<evidence type="ECO:0000313" key="14">
    <source>
        <dbReference type="EMBL" id="OWF53001.1"/>
    </source>
</evidence>
<dbReference type="GO" id="GO:0005506">
    <property type="term" value="F:iron ion binding"/>
    <property type="evidence" value="ECO:0007669"/>
    <property type="project" value="InterPro"/>
</dbReference>
<dbReference type="InterPro" id="IPR005123">
    <property type="entry name" value="Oxoglu/Fe-dep_dioxygenase_dom"/>
</dbReference>
<dbReference type="Gene3D" id="6.10.140.1460">
    <property type="match status" value="1"/>
</dbReference>
<evidence type="ECO:0000313" key="15">
    <source>
        <dbReference type="Proteomes" id="UP000242188"/>
    </source>
</evidence>
<dbReference type="Pfam" id="PF08336">
    <property type="entry name" value="P4Ha_N"/>
    <property type="match status" value="1"/>
</dbReference>
<name>A0A210QW91_MIZYE</name>
<dbReference type="AlphaFoldDB" id="A0A210QW91"/>
<keyword evidence="7" id="KW-0256">Endoplasmic reticulum</keyword>
<dbReference type="EMBL" id="NEDP02001549">
    <property type="protein sequence ID" value="OWF53001.1"/>
    <property type="molecule type" value="Genomic_DNA"/>
</dbReference>
<evidence type="ECO:0000256" key="12">
    <source>
        <dbReference type="ARBA" id="ARBA00023180"/>
    </source>
</evidence>
<proteinExistence type="inferred from homology"/>
<dbReference type="PANTHER" id="PTHR10869:SF244">
    <property type="entry name" value="PROLYL 4-HYDROXYLASE SUBUNIT ALPHA-2"/>
    <property type="match status" value="1"/>
</dbReference>
<dbReference type="Proteomes" id="UP000242188">
    <property type="component" value="Unassembled WGS sequence"/>
</dbReference>
<dbReference type="InterPro" id="IPR045054">
    <property type="entry name" value="P4HA-like"/>
</dbReference>
<dbReference type="InterPro" id="IPR013547">
    <property type="entry name" value="P4H_N"/>
</dbReference>
<keyword evidence="10" id="KW-0560">Oxidoreductase</keyword>
<dbReference type="InterPro" id="IPR011990">
    <property type="entry name" value="TPR-like_helical_dom_sf"/>
</dbReference>
<dbReference type="PROSITE" id="PS51471">
    <property type="entry name" value="FE2OG_OXY"/>
    <property type="match status" value="1"/>
</dbReference>
<dbReference type="EC" id="1.14.11.2" evidence="5"/>
<dbReference type="PANTHER" id="PTHR10869">
    <property type="entry name" value="PROLYL 4-HYDROXYLASE ALPHA SUBUNIT"/>
    <property type="match status" value="1"/>
</dbReference>
<comment type="function">
    <text evidence="2">Catalyzes the post-translational formation of 4-hydroxyproline in -Xaa-Pro-Gly- sequences in collagens and other proteins.</text>
</comment>
<reference evidence="14 15" key="1">
    <citation type="journal article" date="2017" name="Nat. Ecol. Evol.">
        <title>Scallop genome provides insights into evolution of bilaterian karyotype and development.</title>
        <authorList>
            <person name="Wang S."/>
            <person name="Zhang J."/>
            <person name="Jiao W."/>
            <person name="Li J."/>
            <person name="Xun X."/>
            <person name="Sun Y."/>
            <person name="Guo X."/>
            <person name="Huan P."/>
            <person name="Dong B."/>
            <person name="Zhang L."/>
            <person name="Hu X."/>
            <person name="Sun X."/>
            <person name="Wang J."/>
            <person name="Zhao C."/>
            <person name="Wang Y."/>
            <person name="Wang D."/>
            <person name="Huang X."/>
            <person name="Wang R."/>
            <person name="Lv J."/>
            <person name="Li Y."/>
            <person name="Zhang Z."/>
            <person name="Liu B."/>
            <person name="Lu W."/>
            <person name="Hui Y."/>
            <person name="Liang J."/>
            <person name="Zhou Z."/>
            <person name="Hou R."/>
            <person name="Li X."/>
            <person name="Liu Y."/>
            <person name="Li H."/>
            <person name="Ning X."/>
            <person name="Lin Y."/>
            <person name="Zhao L."/>
            <person name="Xing Q."/>
            <person name="Dou J."/>
            <person name="Li Y."/>
            <person name="Mao J."/>
            <person name="Guo H."/>
            <person name="Dou H."/>
            <person name="Li T."/>
            <person name="Mu C."/>
            <person name="Jiang W."/>
            <person name="Fu Q."/>
            <person name="Fu X."/>
            <person name="Miao Y."/>
            <person name="Liu J."/>
            <person name="Yu Q."/>
            <person name="Li R."/>
            <person name="Liao H."/>
            <person name="Li X."/>
            <person name="Kong Y."/>
            <person name="Jiang Z."/>
            <person name="Chourrout D."/>
            <person name="Li R."/>
            <person name="Bao Z."/>
        </authorList>
    </citation>
    <scope>NUCLEOTIDE SEQUENCE [LARGE SCALE GENOMIC DNA]</scope>
    <source>
        <strain evidence="14 15">PY_sf001</strain>
    </source>
</reference>
<dbReference type="Gene3D" id="1.25.40.10">
    <property type="entry name" value="Tetratricopeptide repeat domain"/>
    <property type="match status" value="1"/>
</dbReference>
<comment type="subcellular location">
    <subcellularLocation>
        <location evidence="3">Endoplasmic reticulum lumen</location>
    </subcellularLocation>
</comment>
<comment type="cofactor">
    <cofactor evidence="1">
        <name>L-ascorbate</name>
        <dbReference type="ChEBI" id="CHEBI:38290"/>
    </cofactor>
</comment>
<dbReference type="OrthoDB" id="420380at2759"/>
<evidence type="ECO:0000259" key="13">
    <source>
        <dbReference type="PROSITE" id="PS51471"/>
    </source>
</evidence>
<evidence type="ECO:0000256" key="4">
    <source>
        <dbReference type="ARBA" id="ARBA00006511"/>
    </source>
</evidence>
<gene>
    <name evidence="14" type="ORF">KP79_PYT05531</name>
</gene>
<dbReference type="STRING" id="6573.A0A210QW91"/>
<accession>A0A210QW91</accession>
<evidence type="ECO:0000256" key="11">
    <source>
        <dbReference type="ARBA" id="ARBA00023004"/>
    </source>
</evidence>
<dbReference type="InterPro" id="IPR006620">
    <property type="entry name" value="Pro_4_hyd_alph"/>
</dbReference>
<protein>
    <recommendedName>
        <fullName evidence="5">procollagen-proline 4-dioxygenase</fullName>
        <ecNumber evidence="5">1.14.11.2</ecNumber>
    </recommendedName>
</protein>
<keyword evidence="12" id="KW-0325">Glycoprotein</keyword>
<comment type="caution">
    <text evidence="14">The sequence shown here is derived from an EMBL/GenBank/DDBJ whole genome shotgun (WGS) entry which is preliminary data.</text>
</comment>
<dbReference type="GO" id="GO:0031418">
    <property type="term" value="F:L-ascorbic acid binding"/>
    <property type="evidence" value="ECO:0007669"/>
    <property type="project" value="UniProtKB-KW"/>
</dbReference>
<comment type="similarity">
    <text evidence="4">Belongs to the P4HA family.</text>
</comment>
<evidence type="ECO:0000256" key="3">
    <source>
        <dbReference type="ARBA" id="ARBA00004319"/>
    </source>
</evidence>
<sequence>MDYIYNAIKDANQISLRLDVYIVNEESRLAELKDYAERLTQLQDEFVDNKDGWAGNPVSVYQFTKAYTDEWDETFTAYQENNQTEALEDIQNLKKAYMPGTEDMDGVTDGFARLLNTYKISASEIANGTVKGIYTGEITAFECNNIAQDFHKREFTQLALDWYDVAIAKVRKEASGIVPTSCHNGTCPVWSENVAEVSIKNIEASRSIAVELLEKQKRNFTIDLQALADGYNQEEELQESIKEEIMDMHHDGQIKYYGRELVRNLHTKQSYEQLCRGAVEDKLKDPSLVCTYTNNDNHPLLVIQPAKMEILSWSPYIVIYHDILSDSEASTLQNLTIDHLERAQGIPSKPTSDDEGMVMDSRISRYHYVEDDEPIVVRMNKRIEAITTLKSVTPSAEILQVGNYGMGGQYEPHFDWFGKEQVDVLTEYKANRIATMLFYLSDVQAGGATVFPLIDVHIPVKKGAAAFWLNLDDELEGVQNTLHAGCPVLFGSKWIANKWIHTYNQNVQCFKQSSNENNNTSKTVE</sequence>
<keyword evidence="9" id="KW-0223">Dioxygenase</keyword>
<dbReference type="GO" id="GO:0004656">
    <property type="term" value="F:procollagen-proline 4-dioxygenase activity"/>
    <property type="evidence" value="ECO:0007669"/>
    <property type="project" value="UniProtKB-EC"/>
</dbReference>
<keyword evidence="11" id="KW-0408">Iron</keyword>
<evidence type="ECO:0000256" key="8">
    <source>
        <dbReference type="ARBA" id="ARBA00022896"/>
    </source>
</evidence>
<evidence type="ECO:0000256" key="2">
    <source>
        <dbReference type="ARBA" id="ARBA00002035"/>
    </source>
</evidence>